<dbReference type="GO" id="GO:0005524">
    <property type="term" value="F:ATP binding"/>
    <property type="evidence" value="ECO:0007669"/>
    <property type="project" value="UniProtKB-KW"/>
</dbReference>
<keyword evidence="5" id="KW-0067">ATP-binding</keyword>
<dbReference type="PANTHER" id="PTHR43085:SF1">
    <property type="entry name" value="PSEUDOURIDINE KINASE-RELATED"/>
    <property type="match status" value="1"/>
</dbReference>
<keyword evidence="8" id="KW-1185">Reference proteome</keyword>
<dbReference type="InterPro" id="IPR002173">
    <property type="entry name" value="Carboh/pur_kinase_PfkB_CS"/>
</dbReference>
<dbReference type="PROSITE" id="PS00583">
    <property type="entry name" value="PFKB_KINASES_1"/>
    <property type="match status" value="1"/>
</dbReference>
<protein>
    <recommendedName>
        <fullName evidence="6">Carbohydrate kinase PfkB domain-containing protein</fullName>
    </recommendedName>
</protein>
<sequence length="311" mass="32398">MPARVAVVGEALIDIVHDPYDLVEEHVGGSPLNVAVGLARLGVSVDFATTIGDDLRGDRIQEHLADRGVHLLPTSHTDDPTTTAVARLDETGAAEYEFDLHFDLPPLDLAPDVGHLHTGSIGAQLQPGAANVLAAVEAVRTQGTVSYDPNIRPTIMGPVDEVRPKVEAIVAMSDVVKASSDDLEFLYPGDSATAVMQRWCGLGARLAVVTLGAHGVVYELAETGEAGSHPTRALDVVDTVGAGDSFMAGLISGLLDAGLLGGPDARERWSTSRLADVEPAIERGLACSAVTVGHPGAYSPTLDELPATTRS</sequence>
<evidence type="ECO:0000256" key="3">
    <source>
        <dbReference type="ARBA" id="ARBA00022741"/>
    </source>
</evidence>
<comment type="caution">
    <text evidence="7">The sequence shown here is derived from an EMBL/GenBank/DDBJ whole genome shotgun (WGS) entry which is preliminary data.</text>
</comment>
<feature type="domain" description="Carbohydrate kinase PfkB" evidence="6">
    <location>
        <begin position="4"/>
        <end position="300"/>
    </location>
</feature>
<name>A0A077M0Q3_9MICO</name>
<keyword evidence="2" id="KW-0808">Transferase</keyword>
<dbReference type="Pfam" id="PF00294">
    <property type="entry name" value="PfkB"/>
    <property type="match status" value="1"/>
</dbReference>
<evidence type="ECO:0000313" key="7">
    <source>
        <dbReference type="EMBL" id="CCH79893.1"/>
    </source>
</evidence>
<proteinExistence type="inferred from homology"/>
<dbReference type="PANTHER" id="PTHR43085">
    <property type="entry name" value="HEXOKINASE FAMILY MEMBER"/>
    <property type="match status" value="1"/>
</dbReference>
<dbReference type="Gene3D" id="3.40.1190.20">
    <property type="match status" value="1"/>
</dbReference>
<comment type="similarity">
    <text evidence="1">Belongs to the carbohydrate kinase PfkB family.</text>
</comment>
<dbReference type="Proteomes" id="UP000035721">
    <property type="component" value="Unassembled WGS sequence"/>
</dbReference>
<evidence type="ECO:0000313" key="8">
    <source>
        <dbReference type="Proteomes" id="UP000035721"/>
    </source>
</evidence>
<dbReference type="PROSITE" id="PS00584">
    <property type="entry name" value="PFKB_KINASES_2"/>
    <property type="match status" value="1"/>
</dbReference>
<dbReference type="InterPro" id="IPR050306">
    <property type="entry name" value="PfkB_Carbo_kinase"/>
</dbReference>
<evidence type="ECO:0000256" key="2">
    <source>
        <dbReference type="ARBA" id="ARBA00022679"/>
    </source>
</evidence>
<dbReference type="SUPFAM" id="SSF53613">
    <property type="entry name" value="Ribokinase-like"/>
    <property type="match status" value="1"/>
</dbReference>
<reference evidence="7 8" key="1">
    <citation type="journal article" date="2013" name="ISME J.">
        <title>A metabolic model for members of the genus Tetrasphaera involved in enhanced biological phosphorus removal.</title>
        <authorList>
            <person name="Kristiansen R."/>
            <person name="Nguyen H.T.T."/>
            <person name="Saunders A.M."/>
            <person name="Nielsen J.L."/>
            <person name="Wimmer R."/>
            <person name="Le V.Q."/>
            <person name="McIlroy S.J."/>
            <person name="Petrovski S."/>
            <person name="Seviour R.J."/>
            <person name="Calteau A."/>
            <person name="Nielsen K.L."/>
            <person name="Nielsen P.H."/>
        </authorList>
    </citation>
    <scope>NUCLEOTIDE SEQUENCE [LARGE SCALE GENOMIC DNA]</scope>
    <source>
        <strain evidence="7 8">T1-X7</strain>
    </source>
</reference>
<dbReference type="OrthoDB" id="9795789at2"/>
<evidence type="ECO:0000256" key="4">
    <source>
        <dbReference type="ARBA" id="ARBA00022777"/>
    </source>
</evidence>
<dbReference type="STRING" id="1194083.BN12_630004"/>
<dbReference type="InterPro" id="IPR011611">
    <property type="entry name" value="PfkB_dom"/>
</dbReference>
<evidence type="ECO:0000256" key="5">
    <source>
        <dbReference type="ARBA" id="ARBA00022840"/>
    </source>
</evidence>
<gene>
    <name evidence="7" type="ORF">BN12_630004</name>
</gene>
<dbReference type="CDD" id="cd01167">
    <property type="entry name" value="bac_FRK"/>
    <property type="match status" value="1"/>
</dbReference>
<dbReference type="AlphaFoldDB" id="A0A077M0Q3"/>
<dbReference type="EMBL" id="CAJB01000396">
    <property type="protein sequence ID" value="CCH79893.1"/>
    <property type="molecule type" value="Genomic_DNA"/>
</dbReference>
<evidence type="ECO:0000256" key="1">
    <source>
        <dbReference type="ARBA" id="ARBA00010688"/>
    </source>
</evidence>
<dbReference type="RefSeq" id="WP_048551860.1">
    <property type="nucleotide sequence ID" value="NZ_HF570958.1"/>
</dbReference>
<dbReference type="InterPro" id="IPR029056">
    <property type="entry name" value="Ribokinase-like"/>
</dbReference>
<accession>A0A077M0Q3</accession>
<dbReference type="GO" id="GO:0016301">
    <property type="term" value="F:kinase activity"/>
    <property type="evidence" value="ECO:0007669"/>
    <property type="project" value="UniProtKB-KW"/>
</dbReference>
<evidence type="ECO:0000259" key="6">
    <source>
        <dbReference type="Pfam" id="PF00294"/>
    </source>
</evidence>
<keyword evidence="3" id="KW-0547">Nucleotide-binding</keyword>
<organism evidence="7 8">
    <name type="scientific">Nostocoides japonicum T1-X7</name>
    <dbReference type="NCBI Taxonomy" id="1194083"/>
    <lineage>
        <taxon>Bacteria</taxon>
        <taxon>Bacillati</taxon>
        <taxon>Actinomycetota</taxon>
        <taxon>Actinomycetes</taxon>
        <taxon>Micrococcales</taxon>
        <taxon>Intrasporangiaceae</taxon>
        <taxon>Nostocoides</taxon>
    </lineage>
</organism>
<keyword evidence="4" id="KW-0418">Kinase</keyword>